<dbReference type="PANTHER" id="PTHR45616:SF69">
    <property type="entry name" value="IF ROD DOMAIN-CONTAINING PROTEIN-RELATED"/>
    <property type="match status" value="1"/>
</dbReference>
<sequence>MSETLVKCAVINQIPFSVSVILKHLILQECKYSFCGAPFFLSCTLRPCYLTPLAGTDGGIRFGGGAGFGGGVALGSGVGLGGPLGGGGYAFPGPAPGRIHNVIVNKNLLAPLNMEIDPEIQRVRVQEREQIKTLNNKFASFIDKVRFLEQQNKVLETKWDLLCQQGSPALRDNIEPLFEVYIENLRKQLESLIGDKNHLDVELKNTQQLVEDFKNKYEDEINKRTACENDFVVLKKDVDGSYMHKIDLGSKVDSLIQHIQFLKTLFEEEIAQVQSQVQETNVILQMDNNRSLNLESIIEEVRAQYEEIARRSRAEADTWYQSKFEELQTTAYKHGNELKSTKDEIAEMSRVVQRLRSEIEIVKKVNGLHSSIAECEQRGELALKDAQTKLLDLQTALAKSKDELARLLRDYQELLNLKLSLDVEIATYKTLLEGEEIRWVQARKADILGNLCASLCHSLPPQFYSPHPTNDCTLILLRPSLGHPFLTCCPPYFSE</sequence>
<dbReference type="Ensembl" id="ENSVKKT00000024469.1">
    <property type="protein sequence ID" value="ENSVKKP00000023883.1"/>
    <property type="gene ID" value="ENSVKKG00000015729.1"/>
</dbReference>
<dbReference type="PANTHER" id="PTHR45616">
    <property type="entry name" value="GATA-TYPE DOMAIN-CONTAINING PROTEIN"/>
    <property type="match status" value="1"/>
</dbReference>
<feature type="coiled-coil region" evidence="6">
    <location>
        <begin position="182"/>
        <end position="223"/>
    </location>
</feature>
<dbReference type="FunFam" id="1.20.5.1160:FF:000001">
    <property type="entry name" value="Keratin type II"/>
    <property type="match status" value="1"/>
</dbReference>
<dbReference type="Gene3D" id="1.20.5.1160">
    <property type="entry name" value="Vasodilator-stimulated phosphoprotein"/>
    <property type="match status" value="1"/>
</dbReference>
<dbReference type="FunFam" id="1.20.5.170:FF:000065">
    <property type="entry name" value="Keratin, type II cytoskeletal 80"/>
    <property type="match status" value="1"/>
</dbReference>
<accession>A0A8D2Q772</accession>
<evidence type="ECO:0000313" key="8">
    <source>
        <dbReference type="Ensembl" id="ENSVKKP00000023883.1"/>
    </source>
</evidence>
<dbReference type="Pfam" id="PF16208">
    <property type="entry name" value="Keratin_2_head"/>
    <property type="match status" value="1"/>
</dbReference>
<dbReference type="GO" id="GO:0045095">
    <property type="term" value="C:keratin filament"/>
    <property type="evidence" value="ECO:0007669"/>
    <property type="project" value="InterPro"/>
</dbReference>
<proteinExistence type="inferred from homology"/>
<dbReference type="InterPro" id="IPR003054">
    <property type="entry name" value="Keratin_II"/>
</dbReference>
<dbReference type="PRINTS" id="PR01276">
    <property type="entry name" value="TYPE2KERATIN"/>
</dbReference>
<dbReference type="AlphaFoldDB" id="A0A8D2Q772"/>
<feature type="domain" description="IF rod" evidence="7">
    <location>
        <begin position="127"/>
        <end position="439"/>
    </location>
</feature>
<dbReference type="PROSITE" id="PS51842">
    <property type="entry name" value="IF_ROD_2"/>
    <property type="match status" value="1"/>
</dbReference>
<dbReference type="InterPro" id="IPR032444">
    <property type="entry name" value="Keratin_2_head"/>
</dbReference>
<dbReference type="InterPro" id="IPR018039">
    <property type="entry name" value="IF_conserved"/>
</dbReference>
<dbReference type="Gene3D" id="1.20.5.500">
    <property type="entry name" value="Single helix bin"/>
    <property type="match status" value="1"/>
</dbReference>
<reference evidence="8" key="2">
    <citation type="submission" date="2025-09" db="UniProtKB">
        <authorList>
            <consortium name="Ensembl"/>
        </authorList>
    </citation>
    <scope>IDENTIFICATION</scope>
</reference>
<evidence type="ECO:0000256" key="6">
    <source>
        <dbReference type="SAM" id="Coils"/>
    </source>
</evidence>
<dbReference type="Pfam" id="PF00038">
    <property type="entry name" value="Filament"/>
    <property type="match status" value="1"/>
</dbReference>
<protein>
    <recommendedName>
        <fullName evidence="7">IF rod domain-containing protein</fullName>
    </recommendedName>
</protein>
<dbReference type="GO" id="GO:0045109">
    <property type="term" value="P:intermediate filament organization"/>
    <property type="evidence" value="ECO:0007669"/>
    <property type="project" value="TreeGrafter"/>
</dbReference>
<feature type="coiled-coil region" evidence="6">
    <location>
        <begin position="338"/>
        <end position="417"/>
    </location>
</feature>
<evidence type="ECO:0000256" key="4">
    <source>
        <dbReference type="ARBA" id="ARBA00061646"/>
    </source>
</evidence>
<keyword evidence="2 5" id="KW-0403">Intermediate filament</keyword>
<dbReference type="Proteomes" id="UP000694545">
    <property type="component" value="Unplaced"/>
</dbReference>
<dbReference type="SUPFAM" id="SSF64593">
    <property type="entry name" value="Intermediate filament protein, coiled coil region"/>
    <property type="match status" value="3"/>
</dbReference>
<dbReference type="SMART" id="SM01391">
    <property type="entry name" value="Filament"/>
    <property type="match status" value="1"/>
</dbReference>
<evidence type="ECO:0000259" key="7">
    <source>
        <dbReference type="PROSITE" id="PS51842"/>
    </source>
</evidence>
<evidence type="ECO:0000256" key="2">
    <source>
        <dbReference type="ARBA" id="ARBA00022754"/>
    </source>
</evidence>
<evidence type="ECO:0000256" key="3">
    <source>
        <dbReference type="ARBA" id="ARBA00023054"/>
    </source>
</evidence>
<keyword evidence="1" id="KW-0416">Keratin</keyword>
<name>A0A8D2Q772_VARKO</name>
<evidence type="ECO:0000313" key="9">
    <source>
        <dbReference type="Proteomes" id="UP000694545"/>
    </source>
</evidence>
<comment type="similarity">
    <text evidence="4 5">Belongs to the intermediate filament family.</text>
</comment>
<reference evidence="8" key="1">
    <citation type="submission" date="2025-08" db="UniProtKB">
        <authorList>
            <consortium name="Ensembl"/>
        </authorList>
    </citation>
    <scope>IDENTIFICATION</scope>
</reference>
<keyword evidence="3 6" id="KW-0175">Coiled coil</keyword>
<dbReference type="FunFam" id="1.20.5.500:FF:000001">
    <property type="entry name" value="Type II keratin 23"/>
    <property type="match status" value="1"/>
</dbReference>
<dbReference type="GO" id="GO:0031424">
    <property type="term" value="P:keratinization"/>
    <property type="evidence" value="ECO:0007669"/>
    <property type="project" value="TreeGrafter"/>
</dbReference>
<evidence type="ECO:0000256" key="1">
    <source>
        <dbReference type="ARBA" id="ARBA00022744"/>
    </source>
</evidence>
<organism evidence="8 9">
    <name type="scientific">Varanus komodoensis</name>
    <name type="common">Komodo dragon</name>
    <dbReference type="NCBI Taxonomy" id="61221"/>
    <lineage>
        <taxon>Eukaryota</taxon>
        <taxon>Metazoa</taxon>
        <taxon>Chordata</taxon>
        <taxon>Craniata</taxon>
        <taxon>Vertebrata</taxon>
        <taxon>Euteleostomi</taxon>
        <taxon>Lepidosauria</taxon>
        <taxon>Squamata</taxon>
        <taxon>Bifurcata</taxon>
        <taxon>Unidentata</taxon>
        <taxon>Episquamata</taxon>
        <taxon>Toxicofera</taxon>
        <taxon>Anguimorpha</taxon>
        <taxon>Paleoanguimorpha</taxon>
        <taxon>Varanoidea</taxon>
        <taxon>Varanidae</taxon>
        <taxon>Varanus</taxon>
    </lineage>
</organism>
<dbReference type="OMA" id="GAHFGRS"/>
<dbReference type="GO" id="GO:0005615">
    <property type="term" value="C:extracellular space"/>
    <property type="evidence" value="ECO:0007669"/>
    <property type="project" value="TreeGrafter"/>
</dbReference>
<dbReference type="GO" id="GO:0030280">
    <property type="term" value="F:structural constituent of skin epidermis"/>
    <property type="evidence" value="ECO:0007669"/>
    <property type="project" value="TreeGrafter"/>
</dbReference>
<keyword evidence="9" id="KW-1185">Reference proteome</keyword>
<dbReference type="InterPro" id="IPR039008">
    <property type="entry name" value="IF_rod_dom"/>
</dbReference>
<dbReference type="PROSITE" id="PS00226">
    <property type="entry name" value="IF_ROD_1"/>
    <property type="match status" value="1"/>
</dbReference>
<dbReference type="Gene3D" id="1.20.5.170">
    <property type="match status" value="1"/>
</dbReference>
<evidence type="ECO:0000256" key="5">
    <source>
        <dbReference type="RuleBase" id="RU000685"/>
    </source>
</evidence>